<keyword evidence="3" id="KW-1185">Reference proteome</keyword>
<feature type="compositionally biased region" description="Polar residues" evidence="1">
    <location>
        <begin position="1"/>
        <end position="13"/>
    </location>
</feature>
<gene>
    <name evidence="2" type="primary">jg19008</name>
    <name evidence="2" type="ORF">PAEG_LOCUS8290</name>
</gene>
<accession>A0A8S4R4E1</accession>
<feature type="region of interest" description="Disordered" evidence="1">
    <location>
        <begin position="1"/>
        <end position="66"/>
    </location>
</feature>
<dbReference type="EMBL" id="CAKXAJ010024005">
    <property type="protein sequence ID" value="CAH2228330.1"/>
    <property type="molecule type" value="Genomic_DNA"/>
</dbReference>
<protein>
    <submittedName>
        <fullName evidence="2">Jg19008 protein</fullName>
    </submittedName>
</protein>
<feature type="compositionally biased region" description="Basic and acidic residues" evidence="1">
    <location>
        <begin position="16"/>
        <end position="63"/>
    </location>
</feature>
<dbReference type="AlphaFoldDB" id="A0A8S4R4E1"/>
<evidence type="ECO:0000313" key="2">
    <source>
        <dbReference type="EMBL" id="CAH2228330.1"/>
    </source>
</evidence>
<organism evidence="2 3">
    <name type="scientific">Pararge aegeria aegeria</name>
    <dbReference type="NCBI Taxonomy" id="348720"/>
    <lineage>
        <taxon>Eukaryota</taxon>
        <taxon>Metazoa</taxon>
        <taxon>Ecdysozoa</taxon>
        <taxon>Arthropoda</taxon>
        <taxon>Hexapoda</taxon>
        <taxon>Insecta</taxon>
        <taxon>Pterygota</taxon>
        <taxon>Neoptera</taxon>
        <taxon>Endopterygota</taxon>
        <taxon>Lepidoptera</taxon>
        <taxon>Glossata</taxon>
        <taxon>Ditrysia</taxon>
        <taxon>Papilionoidea</taxon>
        <taxon>Nymphalidae</taxon>
        <taxon>Satyrinae</taxon>
        <taxon>Satyrini</taxon>
        <taxon>Parargina</taxon>
        <taxon>Pararge</taxon>
    </lineage>
</organism>
<sequence>MNFKSHTGASRSQEFLLHEDSTPEEIKLREEEEKTTKEHQEKERLTLQHQESELEKQREKKSLATDSSSLYSLHDFDINIDIDLPISSK</sequence>
<evidence type="ECO:0000313" key="3">
    <source>
        <dbReference type="Proteomes" id="UP000838756"/>
    </source>
</evidence>
<comment type="caution">
    <text evidence="2">The sequence shown here is derived from an EMBL/GenBank/DDBJ whole genome shotgun (WGS) entry which is preliminary data.</text>
</comment>
<dbReference type="Proteomes" id="UP000838756">
    <property type="component" value="Unassembled WGS sequence"/>
</dbReference>
<proteinExistence type="predicted"/>
<reference evidence="2" key="1">
    <citation type="submission" date="2022-03" db="EMBL/GenBank/DDBJ databases">
        <authorList>
            <person name="Lindestad O."/>
        </authorList>
    </citation>
    <scope>NUCLEOTIDE SEQUENCE</scope>
</reference>
<name>A0A8S4R4E1_9NEOP</name>
<evidence type="ECO:0000256" key="1">
    <source>
        <dbReference type="SAM" id="MobiDB-lite"/>
    </source>
</evidence>